<feature type="chain" id="PRO_5009527113" description="Secreted protein" evidence="2">
    <location>
        <begin position="34"/>
        <end position="77"/>
    </location>
</feature>
<evidence type="ECO:0000256" key="1">
    <source>
        <dbReference type="SAM" id="Phobius"/>
    </source>
</evidence>
<keyword evidence="1" id="KW-0812">Transmembrane</keyword>
<sequence>MRAKAATRRLMCPQCFSRGASALRALLSTSAYAYTVSRVARRPLNERSGSDNADIFLRSWLVAFCEALSLWWILPSR</sequence>
<organism evidence="3 4">
    <name type="scientific">Candidatus Muproteobacteria bacterium RBG_16_60_9</name>
    <dbReference type="NCBI Taxonomy" id="1817755"/>
    <lineage>
        <taxon>Bacteria</taxon>
        <taxon>Pseudomonadati</taxon>
        <taxon>Pseudomonadota</taxon>
        <taxon>Candidatus Muproteobacteria</taxon>
    </lineage>
</organism>
<keyword evidence="1" id="KW-1133">Transmembrane helix</keyword>
<feature type="transmembrane region" description="Helical" evidence="1">
    <location>
        <begin position="57"/>
        <end position="74"/>
    </location>
</feature>
<comment type="caution">
    <text evidence="3">The sequence shown here is derived from an EMBL/GenBank/DDBJ whole genome shotgun (WGS) entry which is preliminary data.</text>
</comment>
<protein>
    <recommendedName>
        <fullName evidence="5">Secreted protein</fullName>
    </recommendedName>
</protein>
<keyword evidence="2" id="KW-0732">Signal</keyword>
<accession>A0A1F6V1B9</accession>
<evidence type="ECO:0000313" key="3">
    <source>
        <dbReference type="EMBL" id="OGI63398.1"/>
    </source>
</evidence>
<dbReference type="EMBL" id="MFSP01000155">
    <property type="protein sequence ID" value="OGI63398.1"/>
    <property type="molecule type" value="Genomic_DNA"/>
</dbReference>
<proteinExistence type="predicted"/>
<gene>
    <name evidence="3" type="ORF">A2W18_08765</name>
</gene>
<feature type="signal peptide" evidence="2">
    <location>
        <begin position="1"/>
        <end position="33"/>
    </location>
</feature>
<dbReference type="Proteomes" id="UP000179076">
    <property type="component" value="Unassembled WGS sequence"/>
</dbReference>
<evidence type="ECO:0008006" key="5">
    <source>
        <dbReference type="Google" id="ProtNLM"/>
    </source>
</evidence>
<dbReference type="AlphaFoldDB" id="A0A1F6V1B9"/>
<evidence type="ECO:0000256" key="2">
    <source>
        <dbReference type="SAM" id="SignalP"/>
    </source>
</evidence>
<evidence type="ECO:0000313" key="4">
    <source>
        <dbReference type="Proteomes" id="UP000179076"/>
    </source>
</evidence>
<name>A0A1F6V1B9_9PROT</name>
<keyword evidence="1" id="KW-0472">Membrane</keyword>
<reference evidence="3 4" key="1">
    <citation type="journal article" date="2016" name="Nat. Commun.">
        <title>Thousands of microbial genomes shed light on interconnected biogeochemical processes in an aquifer system.</title>
        <authorList>
            <person name="Anantharaman K."/>
            <person name="Brown C.T."/>
            <person name="Hug L.A."/>
            <person name="Sharon I."/>
            <person name="Castelle C.J."/>
            <person name="Probst A.J."/>
            <person name="Thomas B.C."/>
            <person name="Singh A."/>
            <person name="Wilkins M.J."/>
            <person name="Karaoz U."/>
            <person name="Brodie E.L."/>
            <person name="Williams K.H."/>
            <person name="Hubbard S.S."/>
            <person name="Banfield J.F."/>
        </authorList>
    </citation>
    <scope>NUCLEOTIDE SEQUENCE [LARGE SCALE GENOMIC DNA]</scope>
</reference>